<dbReference type="Pfam" id="PF22669">
    <property type="entry name" value="Exo_endo_phos2"/>
    <property type="match status" value="1"/>
</dbReference>
<dbReference type="GO" id="GO:0004519">
    <property type="term" value="F:endonuclease activity"/>
    <property type="evidence" value="ECO:0007669"/>
    <property type="project" value="UniProtKB-KW"/>
</dbReference>
<dbReference type="InterPro" id="IPR001229">
    <property type="entry name" value="Jacalin-like_lectin_dom"/>
</dbReference>
<organism evidence="3 4">
    <name type="scientific">Rhizoctonia solani 123E</name>
    <dbReference type="NCBI Taxonomy" id="1423351"/>
    <lineage>
        <taxon>Eukaryota</taxon>
        <taxon>Fungi</taxon>
        <taxon>Dikarya</taxon>
        <taxon>Basidiomycota</taxon>
        <taxon>Agaricomycotina</taxon>
        <taxon>Agaricomycetes</taxon>
        <taxon>Cantharellales</taxon>
        <taxon>Ceratobasidiaceae</taxon>
        <taxon>Rhizoctonia</taxon>
    </lineage>
</organism>
<keyword evidence="1" id="KW-0732">Signal</keyword>
<name>A0A074RGX9_9AGAM</name>
<keyword evidence="3" id="KW-0255">Endonuclease</keyword>
<feature type="chain" id="PRO_5001697914" evidence="1">
    <location>
        <begin position="18"/>
        <end position="476"/>
    </location>
</feature>
<dbReference type="Gene3D" id="3.60.10.10">
    <property type="entry name" value="Endonuclease/exonuclease/phosphatase"/>
    <property type="match status" value="1"/>
</dbReference>
<dbReference type="EMBL" id="AZST01001137">
    <property type="protein sequence ID" value="KEP46366.1"/>
    <property type="molecule type" value="Genomic_DNA"/>
</dbReference>
<keyword evidence="3" id="KW-0378">Hydrolase</keyword>
<dbReference type="SUPFAM" id="SSF51101">
    <property type="entry name" value="Mannose-binding lectins"/>
    <property type="match status" value="1"/>
</dbReference>
<feature type="domain" description="Jacalin-type lectin" evidence="2">
    <location>
        <begin position="316"/>
        <end position="445"/>
    </location>
</feature>
<keyword evidence="4" id="KW-1185">Reference proteome</keyword>
<dbReference type="GO" id="GO:0046856">
    <property type="term" value="P:phosphatidylinositol dephosphorylation"/>
    <property type="evidence" value="ECO:0007669"/>
    <property type="project" value="InterPro"/>
</dbReference>
<dbReference type="AlphaFoldDB" id="A0A074RGX9"/>
<dbReference type="GO" id="GO:0004527">
    <property type="term" value="F:exonuclease activity"/>
    <property type="evidence" value="ECO:0007669"/>
    <property type="project" value="UniProtKB-KW"/>
</dbReference>
<dbReference type="Gene3D" id="2.100.10.30">
    <property type="entry name" value="Jacalin-like lectin domain"/>
    <property type="match status" value="1"/>
</dbReference>
<sequence length="476" mass="52379">MPHRLISLLAACPLCLAATAGLTRQADASSGTFNVLTINVGGIATSPIPDLDGHDKTRDAEYIGKKISEYAYSIVNVQEDFNYHKTIYEHDTHPFRTATSGGSLIGSGLNTLSNYDWASFTRVSWDQCGNGLADDCMIKRGFTLMRVRIAEGVCIDMINFRTSSGVPNDLVTRQANIKQLADFINVNSAGNAVIVFGDTRTSYTRSRDNVTLFTTQNGLTDAWWQITKGDSPTDGTRVMECPEGIPDNINCEVGEKVFYRGSRVLNLNSTEFFYDTSRFLSPREELLTDSNPVRVEFTYTLKDELRQSSLHGGSHGTWFNDLTSIPSNSALLFIILRGANRLDSITFAHTSGQVFTHGGSGGKRHSLYMATSDEYLVSAILCWGKKDEHTRIFYAQVTTNKGNTVQAGKKTNDCVIINAPSGYSMVGTYGQAGAEVDQLGFIYARTVSLYNQLKCRVSLTLSGPIVCGYHQQKRLT</sequence>
<evidence type="ECO:0000313" key="4">
    <source>
        <dbReference type="Proteomes" id="UP000027456"/>
    </source>
</evidence>
<dbReference type="OrthoDB" id="2012278at2759"/>
<protein>
    <submittedName>
        <fullName evidence="3">Endonuclease/exonuclease/phosphatase family protein</fullName>
    </submittedName>
</protein>
<dbReference type="CDD" id="cd09615">
    <property type="entry name" value="Jacalin_EEP"/>
    <property type="match status" value="1"/>
</dbReference>
<dbReference type="InterPro" id="IPR036691">
    <property type="entry name" value="Endo/exonu/phosph_ase_sf"/>
</dbReference>
<accession>A0A074RGX9</accession>
<keyword evidence="3" id="KW-0269">Exonuclease</keyword>
<gene>
    <name evidence="3" type="ORF">V565_202710</name>
</gene>
<dbReference type="SUPFAM" id="SSF56219">
    <property type="entry name" value="DNase I-like"/>
    <property type="match status" value="1"/>
</dbReference>
<evidence type="ECO:0000259" key="2">
    <source>
        <dbReference type="SMART" id="SM00915"/>
    </source>
</evidence>
<dbReference type="GO" id="GO:0016791">
    <property type="term" value="F:phosphatase activity"/>
    <property type="evidence" value="ECO:0007669"/>
    <property type="project" value="InterPro"/>
</dbReference>
<comment type="caution">
    <text evidence="3">The sequence shown here is derived from an EMBL/GenBank/DDBJ whole genome shotgun (WGS) entry which is preliminary data.</text>
</comment>
<dbReference type="SMART" id="SM00915">
    <property type="entry name" value="Jacalin"/>
    <property type="match status" value="1"/>
</dbReference>
<dbReference type="Pfam" id="PF01419">
    <property type="entry name" value="Jacalin"/>
    <property type="match status" value="1"/>
</dbReference>
<keyword evidence="3" id="KW-0540">Nuclease</keyword>
<dbReference type="Proteomes" id="UP000027456">
    <property type="component" value="Unassembled WGS sequence"/>
</dbReference>
<evidence type="ECO:0000256" key="1">
    <source>
        <dbReference type="SAM" id="SignalP"/>
    </source>
</evidence>
<feature type="signal peptide" evidence="1">
    <location>
        <begin position="1"/>
        <end position="17"/>
    </location>
</feature>
<evidence type="ECO:0000313" key="3">
    <source>
        <dbReference type="EMBL" id="KEP46366.1"/>
    </source>
</evidence>
<dbReference type="InterPro" id="IPR036404">
    <property type="entry name" value="Jacalin-like_lectin_dom_sf"/>
</dbReference>
<reference evidence="3 4" key="1">
    <citation type="submission" date="2013-12" db="EMBL/GenBank/DDBJ databases">
        <authorList>
            <person name="Cubeta M."/>
            <person name="Pakala S."/>
            <person name="Fedorova N."/>
            <person name="Thomas E."/>
            <person name="Dean R."/>
            <person name="Jabaji S."/>
            <person name="Neate S."/>
            <person name="Toda T."/>
            <person name="Tavantzis S."/>
            <person name="Vilgalys R."/>
            <person name="Bharathan N."/>
            <person name="Pakala S."/>
            <person name="Losada L.S."/>
            <person name="Zafar N."/>
            <person name="Nierman W."/>
        </authorList>
    </citation>
    <scope>NUCLEOTIDE SEQUENCE [LARGE SCALE GENOMIC DNA]</scope>
    <source>
        <strain evidence="3 4">123E</strain>
    </source>
</reference>
<dbReference type="InterPro" id="IPR000300">
    <property type="entry name" value="IPPc"/>
</dbReference>
<proteinExistence type="predicted"/>
<dbReference type="HOGENOM" id="CLU_032141_0_0_1"/>